<evidence type="ECO:0000313" key="3">
    <source>
        <dbReference type="Proteomes" id="UP000784880"/>
    </source>
</evidence>
<feature type="compositionally biased region" description="Acidic residues" evidence="1">
    <location>
        <begin position="160"/>
        <end position="172"/>
    </location>
</feature>
<evidence type="ECO:0000313" key="2">
    <source>
        <dbReference type="EMBL" id="MBU9713582.1"/>
    </source>
</evidence>
<dbReference type="RefSeq" id="WP_217067733.1">
    <property type="nucleotide sequence ID" value="NZ_JAHQCS010000144.1"/>
</dbReference>
<organism evidence="2 3">
    <name type="scientific">Evansella tamaricis</name>
    <dbReference type="NCBI Taxonomy" id="2069301"/>
    <lineage>
        <taxon>Bacteria</taxon>
        <taxon>Bacillati</taxon>
        <taxon>Bacillota</taxon>
        <taxon>Bacilli</taxon>
        <taxon>Bacillales</taxon>
        <taxon>Bacillaceae</taxon>
        <taxon>Evansella</taxon>
    </lineage>
</organism>
<gene>
    <name evidence="2" type="ORF">KS419_17780</name>
</gene>
<protein>
    <submittedName>
        <fullName evidence="2">Uncharacterized protein</fullName>
    </submittedName>
</protein>
<sequence length="191" mass="22800">MKVINISEMRRQKQNDKLEEHLREFDDYYEYCFMKGYEMNYEDFKCQAIQFQDIFVNLMELKDRTIMISLMFPTTYDLHEVAEWLDSYTVSFNEKDNGGYFVNDAEFISESLLFKGNPIVIAARGKKKLYYEITELTEITDYYHYYSEIVNTANSKEVDPDSDSDPDTELEFFPDKDDALDGEHPNRSYKR</sequence>
<proteinExistence type="predicted"/>
<name>A0ABS6JIS9_9BACI</name>
<evidence type="ECO:0000256" key="1">
    <source>
        <dbReference type="SAM" id="MobiDB-lite"/>
    </source>
</evidence>
<keyword evidence="3" id="KW-1185">Reference proteome</keyword>
<reference evidence="2 3" key="1">
    <citation type="submission" date="2021-06" db="EMBL/GenBank/DDBJ databases">
        <title>Bacillus sp. RD4P76, an endophyte from a halophyte.</title>
        <authorList>
            <person name="Sun J.-Q."/>
        </authorList>
    </citation>
    <scope>NUCLEOTIDE SEQUENCE [LARGE SCALE GENOMIC DNA]</scope>
    <source>
        <strain evidence="2 3">CGMCC 1.15917</strain>
    </source>
</reference>
<accession>A0ABS6JIS9</accession>
<feature type="compositionally biased region" description="Basic and acidic residues" evidence="1">
    <location>
        <begin position="173"/>
        <end position="191"/>
    </location>
</feature>
<feature type="region of interest" description="Disordered" evidence="1">
    <location>
        <begin position="155"/>
        <end position="191"/>
    </location>
</feature>
<dbReference type="EMBL" id="JAHQCS010000144">
    <property type="protein sequence ID" value="MBU9713582.1"/>
    <property type="molecule type" value="Genomic_DNA"/>
</dbReference>
<comment type="caution">
    <text evidence="2">The sequence shown here is derived from an EMBL/GenBank/DDBJ whole genome shotgun (WGS) entry which is preliminary data.</text>
</comment>
<dbReference type="Proteomes" id="UP000784880">
    <property type="component" value="Unassembled WGS sequence"/>
</dbReference>